<reference evidence="10" key="1">
    <citation type="submission" date="2020-01" db="EMBL/GenBank/DDBJ databases">
        <title>Draft genome sequence of the Termite Coptotermes fromosanus.</title>
        <authorList>
            <person name="Itakura S."/>
            <person name="Yosikawa Y."/>
            <person name="Umezawa K."/>
        </authorList>
    </citation>
    <scope>NUCLEOTIDE SEQUENCE [LARGE SCALE GENOMIC DNA]</scope>
</reference>
<comment type="caution">
    <text evidence="9">The sequence shown here is derived from an EMBL/GenBank/DDBJ whole genome shotgun (WGS) entry which is preliminary data.</text>
</comment>
<keyword evidence="3" id="KW-0904">Protein phosphatase</keyword>
<dbReference type="FunCoup" id="A0A6L2Q895">
    <property type="interactions" value="26"/>
</dbReference>
<accession>A0A6L2Q895</accession>
<feature type="domain" description="Tyrosine specific protein phosphatases" evidence="8">
    <location>
        <begin position="94"/>
        <end position="152"/>
    </location>
</feature>
<gene>
    <name evidence="9" type="ORF">Cfor_06671</name>
</gene>
<evidence type="ECO:0000259" key="7">
    <source>
        <dbReference type="PROSITE" id="PS50054"/>
    </source>
</evidence>
<dbReference type="InterPro" id="IPR029021">
    <property type="entry name" value="Prot-tyrosine_phosphatase-like"/>
</dbReference>
<evidence type="ECO:0000256" key="1">
    <source>
        <dbReference type="ARBA" id="ARBA00008601"/>
    </source>
</evidence>
<evidence type="ECO:0000256" key="6">
    <source>
        <dbReference type="SAM" id="MobiDB-lite"/>
    </source>
</evidence>
<dbReference type="GO" id="GO:0004722">
    <property type="term" value="F:protein serine/threonine phosphatase activity"/>
    <property type="evidence" value="ECO:0007669"/>
    <property type="project" value="UniProtKB-EC"/>
</dbReference>
<comment type="similarity">
    <text evidence="1">Belongs to the protein-tyrosine phosphatase family. Non-receptor class dual specificity subfamily.</text>
</comment>
<dbReference type="AlphaFoldDB" id="A0A6L2Q895"/>
<dbReference type="InterPro" id="IPR000340">
    <property type="entry name" value="Dual-sp_phosphatase_cat-dom"/>
</dbReference>
<feature type="compositionally biased region" description="Polar residues" evidence="6">
    <location>
        <begin position="206"/>
        <end position="218"/>
    </location>
</feature>
<dbReference type="Gene3D" id="3.90.190.10">
    <property type="entry name" value="Protein tyrosine phosphatase superfamily"/>
    <property type="match status" value="1"/>
</dbReference>
<dbReference type="EMBL" id="BLKM01002316">
    <property type="protein sequence ID" value="GFG40634.1"/>
    <property type="molecule type" value="Genomic_DNA"/>
</dbReference>
<feature type="domain" description="Tyrosine-protein phosphatase" evidence="7">
    <location>
        <begin position="14"/>
        <end position="174"/>
    </location>
</feature>
<comment type="catalytic activity">
    <reaction evidence="5">
        <text>O-phospho-L-threonyl-[protein] + H2O = L-threonyl-[protein] + phosphate</text>
        <dbReference type="Rhea" id="RHEA:47004"/>
        <dbReference type="Rhea" id="RHEA-COMP:11060"/>
        <dbReference type="Rhea" id="RHEA-COMP:11605"/>
        <dbReference type="ChEBI" id="CHEBI:15377"/>
        <dbReference type="ChEBI" id="CHEBI:30013"/>
        <dbReference type="ChEBI" id="CHEBI:43474"/>
        <dbReference type="ChEBI" id="CHEBI:61977"/>
        <dbReference type="EC" id="3.1.3.16"/>
    </reaction>
</comment>
<feature type="compositionally biased region" description="Polar residues" evidence="6">
    <location>
        <begin position="228"/>
        <end position="237"/>
    </location>
</feature>
<dbReference type="InterPro" id="IPR020422">
    <property type="entry name" value="TYR_PHOSPHATASE_DUAL_dom"/>
</dbReference>
<dbReference type="Proteomes" id="UP000502823">
    <property type="component" value="Unassembled WGS sequence"/>
</dbReference>
<protein>
    <submittedName>
        <fullName evidence="9">Uncharacterized protein</fullName>
    </submittedName>
</protein>
<keyword evidence="2" id="KW-0378">Hydrolase</keyword>
<evidence type="ECO:0000313" key="10">
    <source>
        <dbReference type="Proteomes" id="UP000502823"/>
    </source>
</evidence>
<dbReference type="InterPro" id="IPR000387">
    <property type="entry name" value="Tyr_Pase_dom"/>
</dbReference>
<evidence type="ECO:0000313" key="9">
    <source>
        <dbReference type="EMBL" id="GFG40634.1"/>
    </source>
</evidence>
<dbReference type="GO" id="GO:0004725">
    <property type="term" value="F:protein tyrosine phosphatase activity"/>
    <property type="evidence" value="ECO:0007669"/>
    <property type="project" value="TreeGrafter"/>
</dbReference>
<dbReference type="GO" id="GO:0007165">
    <property type="term" value="P:signal transduction"/>
    <property type="evidence" value="ECO:0007669"/>
    <property type="project" value="TreeGrafter"/>
</dbReference>
<dbReference type="PROSITE" id="PS50054">
    <property type="entry name" value="TYR_PHOSPHATASE_DUAL"/>
    <property type="match status" value="1"/>
</dbReference>
<dbReference type="SUPFAM" id="SSF52799">
    <property type="entry name" value="(Phosphotyrosine protein) phosphatases II"/>
    <property type="match status" value="1"/>
</dbReference>
<name>A0A6L2Q895_COPFO</name>
<evidence type="ECO:0000256" key="2">
    <source>
        <dbReference type="ARBA" id="ARBA00022801"/>
    </source>
</evidence>
<dbReference type="GO" id="GO:0005829">
    <property type="term" value="C:cytosol"/>
    <property type="evidence" value="ECO:0007669"/>
    <property type="project" value="TreeGrafter"/>
</dbReference>
<dbReference type="PANTHER" id="PTHR45948">
    <property type="entry name" value="DUAL SPECIFICITY PROTEIN PHOSPHATASE DDB_G0269404-RELATED"/>
    <property type="match status" value="1"/>
</dbReference>
<evidence type="ECO:0000259" key="8">
    <source>
        <dbReference type="PROSITE" id="PS50056"/>
    </source>
</evidence>
<dbReference type="InParanoid" id="A0A6L2Q895"/>
<keyword evidence="10" id="KW-1185">Reference proteome</keyword>
<feature type="region of interest" description="Disordered" evidence="6">
    <location>
        <begin position="188"/>
        <end position="290"/>
    </location>
</feature>
<organism evidence="9 10">
    <name type="scientific">Coptotermes formosanus</name>
    <name type="common">Formosan subterranean termite</name>
    <dbReference type="NCBI Taxonomy" id="36987"/>
    <lineage>
        <taxon>Eukaryota</taxon>
        <taxon>Metazoa</taxon>
        <taxon>Ecdysozoa</taxon>
        <taxon>Arthropoda</taxon>
        <taxon>Hexapoda</taxon>
        <taxon>Insecta</taxon>
        <taxon>Pterygota</taxon>
        <taxon>Neoptera</taxon>
        <taxon>Polyneoptera</taxon>
        <taxon>Dictyoptera</taxon>
        <taxon>Blattodea</taxon>
        <taxon>Blattoidea</taxon>
        <taxon>Termitoidae</taxon>
        <taxon>Rhinotermitidae</taxon>
        <taxon>Coptotermes</taxon>
    </lineage>
</organism>
<evidence type="ECO:0000256" key="4">
    <source>
        <dbReference type="ARBA" id="ARBA00047761"/>
    </source>
</evidence>
<dbReference type="OrthoDB" id="9979246at2759"/>
<dbReference type="Pfam" id="PF00782">
    <property type="entry name" value="DSPc"/>
    <property type="match status" value="1"/>
</dbReference>
<proteinExistence type="inferred from homology"/>
<feature type="compositionally biased region" description="Pro residues" evidence="6">
    <location>
        <begin position="192"/>
        <end position="205"/>
    </location>
</feature>
<comment type="catalytic activity">
    <reaction evidence="4">
        <text>O-phospho-L-seryl-[protein] + H2O = L-seryl-[protein] + phosphate</text>
        <dbReference type="Rhea" id="RHEA:20629"/>
        <dbReference type="Rhea" id="RHEA-COMP:9863"/>
        <dbReference type="Rhea" id="RHEA-COMP:11604"/>
        <dbReference type="ChEBI" id="CHEBI:15377"/>
        <dbReference type="ChEBI" id="CHEBI:29999"/>
        <dbReference type="ChEBI" id="CHEBI:43474"/>
        <dbReference type="ChEBI" id="CHEBI:83421"/>
        <dbReference type="EC" id="3.1.3.16"/>
    </reaction>
</comment>
<dbReference type="PROSITE" id="PS50056">
    <property type="entry name" value="TYR_PHOSPHATASE_2"/>
    <property type="match status" value="1"/>
</dbReference>
<evidence type="ECO:0000256" key="3">
    <source>
        <dbReference type="ARBA" id="ARBA00022912"/>
    </source>
</evidence>
<sequence length="290" mass="31892">MTDFSHCRRYKKLNYVVHAGTLCDLCIDCRRNDSNATCCCTESINRNHMSTAGRVYVTTPRFSQGKNSRKKGGTLNDKHYLCVIASDTPDQNLTQYFPLCNDFIHAARLRGGNVLIHCLAGMSRSVTVAVAYIMSVTSLNWKEALKVVRVGRAVANPNFGFQKQLQDFETFKLAECVAAYRILRRKSSACGPTPPQSPRMLPPTPSVTRSSSALSQRPRSGPAGLHSYTGSAPPSRSGSRHDVSELPPGVMSWQDRRVGSAPTTPMASPPASPQHWPRRASTLVRKPSKT</sequence>
<dbReference type="PANTHER" id="PTHR45948:SF2">
    <property type="entry name" value="DUAL SPECIFICITY PROTEIN PHOSPHATASE"/>
    <property type="match status" value="1"/>
</dbReference>
<evidence type="ECO:0000256" key="5">
    <source>
        <dbReference type="ARBA" id="ARBA00048336"/>
    </source>
</evidence>
<dbReference type="SMART" id="SM00195">
    <property type="entry name" value="DSPc"/>
    <property type="match status" value="1"/>
</dbReference>